<sequence length="106" mass="12374">MIHRIQIPKVNSWQGCKQIFLSFFDGFLKSFEVDFLEFMKPKDPCKPHACNIQKCLKENNFQEDKCRQYIEYLRECCVKFGPQSISCSGIDTSKVWKDVEGGPKQS</sequence>
<dbReference type="InterPro" id="IPR027179">
    <property type="entry name" value="CMC4"/>
</dbReference>
<keyword evidence="4" id="KW-1015">Disulfide bond</keyword>
<dbReference type="Pfam" id="PF08991">
    <property type="entry name" value="CMC4"/>
    <property type="match status" value="1"/>
</dbReference>
<dbReference type="PANTHER" id="PTHR15590">
    <property type="entry name" value="CX9C MOTIF-CONTAINING PROTEIN 4"/>
    <property type="match status" value="1"/>
</dbReference>
<organism evidence="5 6">
    <name type="scientific">Apolygus lucorum</name>
    <name type="common">Small green plant bug</name>
    <name type="synonym">Lygocoris lucorum</name>
    <dbReference type="NCBI Taxonomy" id="248454"/>
    <lineage>
        <taxon>Eukaryota</taxon>
        <taxon>Metazoa</taxon>
        <taxon>Ecdysozoa</taxon>
        <taxon>Arthropoda</taxon>
        <taxon>Hexapoda</taxon>
        <taxon>Insecta</taxon>
        <taxon>Pterygota</taxon>
        <taxon>Neoptera</taxon>
        <taxon>Paraneoptera</taxon>
        <taxon>Hemiptera</taxon>
        <taxon>Heteroptera</taxon>
        <taxon>Panheteroptera</taxon>
        <taxon>Cimicomorpha</taxon>
        <taxon>Miridae</taxon>
        <taxon>Mirini</taxon>
        <taxon>Apolygus</taxon>
    </lineage>
</organism>
<proteinExistence type="inferred from homology"/>
<evidence type="ECO:0000256" key="4">
    <source>
        <dbReference type="ARBA" id="ARBA00023157"/>
    </source>
</evidence>
<comment type="similarity">
    <text evidence="2">Belongs to the CMC4 family.</text>
</comment>
<dbReference type="InterPro" id="IPR009069">
    <property type="entry name" value="Cys_alpha_HP_mot_SF"/>
</dbReference>
<gene>
    <name evidence="5" type="ORF">GE061_005493</name>
</gene>
<evidence type="ECO:0000313" key="5">
    <source>
        <dbReference type="EMBL" id="KAF6201046.1"/>
    </source>
</evidence>
<protein>
    <recommendedName>
        <fullName evidence="7">Cx9C motif-containing protein 4, mitochondrial</fullName>
    </recommendedName>
</protein>
<comment type="subcellular location">
    <subcellularLocation>
        <location evidence="1">Mitochondrion</location>
    </subcellularLocation>
</comment>
<evidence type="ECO:0000256" key="1">
    <source>
        <dbReference type="ARBA" id="ARBA00004173"/>
    </source>
</evidence>
<comment type="caution">
    <text evidence="5">The sequence shown here is derived from an EMBL/GenBank/DDBJ whole genome shotgun (WGS) entry which is preliminary data.</text>
</comment>
<dbReference type="Gene3D" id="1.10.287.1130">
    <property type="entry name" value="CytochromE C oxidase copper chaperone"/>
    <property type="match status" value="1"/>
</dbReference>
<evidence type="ECO:0000256" key="3">
    <source>
        <dbReference type="ARBA" id="ARBA00023128"/>
    </source>
</evidence>
<reference evidence="5" key="1">
    <citation type="journal article" date="2021" name="Mol. Ecol. Resour.">
        <title>Apolygus lucorum genome provides insights into omnivorousness and mesophyll feeding.</title>
        <authorList>
            <person name="Liu Y."/>
            <person name="Liu H."/>
            <person name="Wang H."/>
            <person name="Huang T."/>
            <person name="Liu B."/>
            <person name="Yang B."/>
            <person name="Yin L."/>
            <person name="Li B."/>
            <person name="Zhang Y."/>
            <person name="Zhang S."/>
            <person name="Jiang F."/>
            <person name="Zhang X."/>
            <person name="Ren Y."/>
            <person name="Wang B."/>
            <person name="Wang S."/>
            <person name="Lu Y."/>
            <person name="Wu K."/>
            <person name="Fan W."/>
            <person name="Wang G."/>
        </authorList>
    </citation>
    <scope>NUCLEOTIDE SEQUENCE</scope>
    <source>
        <strain evidence="5">12Hb</strain>
    </source>
</reference>
<name>A0A8S9WZ31_APOLU</name>
<dbReference type="OrthoDB" id="13601at2759"/>
<keyword evidence="6" id="KW-1185">Reference proteome</keyword>
<keyword evidence="3" id="KW-0496">Mitochondrion</keyword>
<evidence type="ECO:0000313" key="6">
    <source>
        <dbReference type="Proteomes" id="UP000466442"/>
    </source>
</evidence>
<dbReference type="AlphaFoldDB" id="A0A8S9WZ31"/>
<dbReference type="PROSITE" id="PS51808">
    <property type="entry name" value="CHCH"/>
    <property type="match status" value="1"/>
</dbReference>
<evidence type="ECO:0008006" key="7">
    <source>
        <dbReference type="Google" id="ProtNLM"/>
    </source>
</evidence>
<dbReference type="EMBL" id="WIXP02000013">
    <property type="protein sequence ID" value="KAF6201046.1"/>
    <property type="molecule type" value="Genomic_DNA"/>
</dbReference>
<dbReference type="SUPFAM" id="SSF47072">
    <property type="entry name" value="Cysteine alpha-hairpin motif"/>
    <property type="match status" value="1"/>
</dbReference>
<evidence type="ECO:0000256" key="2">
    <source>
        <dbReference type="ARBA" id="ARBA00009858"/>
    </source>
</evidence>
<accession>A0A8S9WZ31</accession>
<dbReference type="Proteomes" id="UP000466442">
    <property type="component" value="Unassembled WGS sequence"/>
</dbReference>
<dbReference type="PANTHER" id="PTHR15590:SF0">
    <property type="entry name" value="CX9C MOTIF-CONTAINING PROTEIN 4"/>
    <property type="match status" value="1"/>
</dbReference>
<dbReference type="GO" id="GO:0005758">
    <property type="term" value="C:mitochondrial intermembrane space"/>
    <property type="evidence" value="ECO:0007669"/>
    <property type="project" value="TreeGrafter"/>
</dbReference>